<evidence type="ECO:0000256" key="1">
    <source>
        <dbReference type="SAM" id="Phobius"/>
    </source>
</evidence>
<feature type="transmembrane region" description="Helical" evidence="1">
    <location>
        <begin position="20"/>
        <end position="41"/>
    </location>
</feature>
<accession>A0ABV6S372</accession>
<gene>
    <name evidence="2" type="ORF">ACFFF8_03625</name>
</gene>
<dbReference type="EMBL" id="JBHLTM010000016">
    <property type="protein sequence ID" value="MFC0683680.1"/>
    <property type="molecule type" value="Genomic_DNA"/>
</dbReference>
<organism evidence="2 3">
    <name type="scientific">Novosphingobium clariflavum</name>
    <dbReference type="NCBI Taxonomy" id="2029884"/>
    <lineage>
        <taxon>Bacteria</taxon>
        <taxon>Pseudomonadati</taxon>
        <taxon>Pseudomonadota</taxon>
        <taxon>Alphaproteobacteria</taxon>
        <taxon>Sphingomonadales</taxon>
        <taxon>Sphingomonadaceae</taxon>
        <taxon>Novosphingobium</taxon>
    </lineage>
</organism>
<reference evidence="2 3" key="1">
    <citation type="submission" date="2024-09" db="EMBL/GenBank/DDBJ databases">
        <authorList>
            <person name="Sun Q."/>
            <person name="Mori K."/>
        </authorList>
    </citation>
    <scope>NUCLEOTIDE SEQUENCE [LARGE SCALE GENOMIC DNA]</scope>
    <source>
        <strain evidence="2 3">CICC 11035S</strain>
    </source>
</reference>
<proteinExistence type="predicted"/>
<keyword evidence="1" id="KW-0812">Transmembrane</keyword>
<evidence type="ECO:0000313" key="2">
    <source>
        <dbReference type="EMBL" id="MFC0683680.1"/>
    </source>
</evidence>
<name>A0ABV6S372_9SPHN</name>
<comment type="caution">
    <text evidence="2">The sequence shown here is derived from an EMBL/GenBank/DDBJ whole genome shotgun (WGS) entry which is preliminary data.</text>
</comment>
<dbReference type="RefSeq" id="WP_207078375.1">
    <property type="nucleotide sequence ID" value="NZ_JAPCWC010000006.1"/>
</dbReference>
<keyword evidence="3" id="KW-1185">Reference proteome</keyword>
<dbReference type="Proteomes" id="UP001589858">
    <property type="component" value="Unassembled WGS sequence"/>
</dbReference>
<sequence length="62" mass="6493">MSIRSISLQVFKEQAAATTVEYGLILAMIVLVVVVAISGAADETVAMWNSIYSKSDAAISAS</sequence>
<keyword evidence="1" id="KW-0472">Membrane</keyword>
<protein>
    <submittedName>
        <fullName evidence="2">Flp family type IVb pilin</fullName>
    </submittedName>
</protein>
<keyword evidence="1" id="KW-1133">Transmembrane helix</keyword>
<evidence type="ECO:0000313" key="3">
    <source>
        <dbReference type="Proteomes" id="UP001589858"/>
    </source>
</evidence>